<dbReference type="InterPro" id="IPR047183">
    <property type="entry name" value="GDO-like"/>
</dbReference>
<dbReference type="InterPro" id="IPR014710">
    <property type="entry name" value="RmlC-like_jellyroll"/>
</dbReference>
<evidence type="ECO:0000256" key="1">
    <source>
        <dbReference type="ARBA" id="ARBA00022964"/>
    </source>
</evidence>
<protein>
    <submittedName>
        <fullName evidence="4">Cupin domain-containing protein</fullName>
    </submittedName>
</protein>
<dbReference type="PANTHER" id="PTHR41517:SF1">
    <property type="entry name" value="CUPIN"/>
    <property type="match status" value="1"/>
</dbReference>
<dbReference type="PANTHER" id="PTHR41517">
    <property type="entry name" value="1,2-DIOXYGENASE PROTEIN-RELATED"/>
    <property type="match status" value="1"/>
</dbReference>
<evidence type="ECO:0000313" key="5">
    <source>
        <dbReference type="Proteomes" id="UP001651690"/>
    </source>
</evidence>
<keyword evidence="2" id="KW-0560">Oxidoreductase</keyword>
<accession>A0ABT1M6V5</accession>
<organism evidence="4 5">
    <name type="scientific">Mycolicibacterium arenosum</name>
    <dbReference type="NCBI Taxonomy" id="2952157"/>
    <lineage>
        <taxon>Bacteria</taxon>
        <taxon>Bacillati</taxon>
        <taxon>Actinomycetota</taxon>
        <taxon>Actinomycetes</taxon>
        <taxon>Mycobacteriales</taxon>
        <taxon>Mycobacteriaceae</taxon>
        <taxon>Mycolicibacterium</taxon>
    </lineage>
</organism>
<comment type="caution">
    <text evidence="4">The sequence shown here is derived from an EMBL/GenBank/DDBJ whole genome shotgun (WGS) entry which is preliminary data.</text>
</comment>
<feature type="domain" description="Cupin type-2" evidence="3">
    <location>
        <begin position="91"/>
        <end position="157"/>
    </location>
</feature>
<keyword evidence="5" id="KW-1185">Reference proteome</keyword>
<gene>
    <name evidence="4" type="ORF">NM203_22160</name>
</gene>
<dbReference type="Proteomes" id="UP001651690">
    <property type="component" value="Unassembled WGS sequence"/>
</dbReference>
<sequence length="314" mass="34255">MNGPDVMTPPGLHDMLARLHLRGLWQLPPDAIPTTPTPVTEAWHWRGDDVQPLAHEAGRIKVADDRRALLLTNPALSPSPFTTTTLQGAVQSLPGGAAVPANRHTPSAMRFILSGNGSYRTADGSDHPLAAGDLILTPNWSWHEYENSSDSPMVWFDGLDFPVAARLESAVFDGGPSVKVPSRSGSSPLHRPWADTDRMLAELYRDPTTVASVQFTDPITGGVIALTFDCWMHRMGPLLRAAATRKTGNSIFVVFNGRGSTTVGHKEFEWSAGDIFVVPSWLPLRHSPTEVSNLLEMSDRPILQSLGLYREEAL</sequence>
<dbReference type="InterPro" id="IPR013096">
    <property type="entry name" value="Cupin_2"/>
</dbReference>
<dbReference type="Gene3D" id="2.60.120.10">
    <property type="entry name" value="Jelly Rolls"/>
    <property type="match status" value="2"/>
</dbReference>
<dbReference type="EMBL" id="JANDBD010000009">
    <property type="protein sequence ID" value="MCP9274900.1"/>
    <property type="molecule type" value="Genomic_DNA"/>
</dbReference>
<keyword evidence="1" id="KW-0223">Dioxygenase</keyword>
<dbReference type="Pfam" id="PF07883">
    <property type="entry name" value="Cupin_2"/>
    <property type="match status" value="1"/>
</dbReference>
<name>A0ABT1M6V5_9MYCO</name>
<dbReference type="InterPro" id="IPR011051">
    <property type="entry name" value="RmlC_Cupin_sf"/>
</dbReference>
<evidence type="ECO:0000313" key="4">
    <source>
        <dbReference type="EMBL" id="MCP9274900.1"/>
    </source>
</evidence>
<evidence type="ECO:0000259" key="3">
    <source>
        <dbReference type="Pfam" id="PF07883"/>
    </source>
</evidence>
<reference evidence="4 5" key="1">
    <citation type="submission" date="2022-06" db="EMBL/GenBank/DDBJ databases">
        <title>Mycolicibacterium sp. CAU 1645 isolated from seawater.</title>
        <authorList>
            <person name="Kim W."/>
        </authorList>
    </citation>
    <scope>NUCLEOTIDE SEQUENCE [LARGE SCALE GENOMIC DNA]</scope>
    <source>
        <strain evidence="4 5">CAU 1645</strain>
    </source>
</reference>
<dbReference type="RefSeq" id="WP_255062596.1">
    <property type="nucleotide sequence ID" value="NZ_JANDBD010000009.1"/>
</dbReference>
<dbReference type="SUPFAM" id="SSF51182">
    <property type="entry name" value="RmlC-like cupins"/>
    <property type="match status" value="1"/>
</dbReference>
<evidence type="ECO:0000256" key="2">
    <source>
        <dbReference type="ARBA" id="ARBA00023002"/>
    </source>
</evidence>
<proteinExistence type="predicted"/>